<accession>A0ABU9U9M8</accession>
<evidence type="ECO:0000256" key="1">
    <source>
        <dbReference type="ARBA" id="ARBA00001974"/>
    </source>
</evidence>
<dbReference type="InterPro" id="IPR029041">
    <property type="entry name" value="FAD-linked_oxidoreductase-like"/>
</dbReference>
<dbReference type="PANTHER" id="PTHR45754">
    <property type="entry name" value="METHYLENETETRAHYDROFOLATE REDUCTASE"/>
    <property type="match status" value="1"/>
</dbReference>
<keyword evidence="9" id="KW-0486">Methionine biosynthesis</keyword>
<comment type="pathway">
    <text evidence="2 12">One-carbon metabolism; tetrahydrofolate interconversion.</text>
</comment>
<evidence type="ECO:0000256" key="7">
    <source>
        <dbReference type="ARBA" id="ARBA00023002"/>
    </source>
</evidence>
<comment type="caution">
    <text evidence="13">The sequence shown here is derived from an EMBL/GenBank/DDBJ whole genome shotgun (WGS) entry which is preliminary data.</text>
</comment>
<evidence type="ECO:0000256" key="2">
    <source>
        <dbReference type="ARBA" id="ARBA00004777"/>
    </source>
</evidence>
<evidence type="ECO:0000256" key="9">
    <source>
        <dbReference type="ARBA" id="ARBA00023167"/>
    </source>
</evidence>
<evidence type="ECO:0000256" key="3">
    <source>
        <dbReference type="ARBA" id="ARBA00006743"/>
    </source>
</evidence>
<dbReference type="InterPro" id="IPR004620">
    <property type="entry name" value="MTHF_reductase_bac"/>
</dbReference>
<keyword evidence="7 12" id="KW-0560">Oxidoreductase</keyword>
<comment type="pathway">
    <text evidence="10">Amino-acid biosynthesis; L-methionine biosynthesis via de novo pathway.</text>
</comment>
<dbReference type="GO" id="GO:0004489">
    <property type="term" value="F:methylenetetrahydrofolate reductase [NAD(P)H] activity"/>
    <property type="evidence" value="ECO:0007669"/>
    <property type="project" value="UniProtKB-EC"/>
</dbReference>
<dbReference type="RefSeq" id="WP_420068826.1">
    <property type="nucleotide sequence ID" value="NZ_JBCHKQ010000001.1"/>
</dbReference>
<keyword evidence="6 12" id="KW-0274">FAD</keyword>
<dbReference type="EMBL" id="JBCHKQ010000001">
    <property type="protein sequence ID" value="MEM5947377.1"/>
    <property type="molecule type" value="Genomic_DNA"/>
</dbReference>
<dbReference type="Gene3D" id="3.20.20.220">
    <property type="match status" value="1"/>
</dbReference>
<keyword evidence="4" id="KW-0028">Amino-acid biosynthesis</keyword>
<evidence type="ECO:0000256" key="6">
    <source>
        <dbReference type="ARBA" id="ARBA00022827"/>
    </source>
</evidence>
<dbReference type="EC" id="1.5.1.54" evidence="12"/>
<reference evidence="13 14" key="1">
    <citation type="submission" date="2024-03" db="EMBL/GenBank/DDBJ databases">
        <title>Ignisphaera cupida sp. nov., a hyperthermophilic hydrolytic archaeon from a hot spring of Kamchatka, and proposal of Ignisphaeraceae fam. nov.</title>
        <authorList>
            <person name="Podosokorskaya O.A."/>
            <person name="Elcheninov A.G."/>
            <person name="Maltseva A.I."/>
            <person name="Zayulina K.S."/>
            <person name="Novikov A."/>
            <person name="Merkel A.Y."/>
        </authorList>
    </citation>
    <scope>NUCLEOTIDE SEQUENCE [LARGE SCALE GENOMIC DNA]</scope>
    <source>
        <strain evidence="13 14">38H-sp</strain>
    </source>
</reference>
<evidence type="ECO:0000313" key="14">
    <source>
        <dbReference type="Proteomes" id="UP001466331"/>
    </source>
</evidence>
<dbReference type="Proteomes" id="UP001466331">
    <property type="component" value="Unassembled WGS sequence"/>
</dbReference>
<keyword evidence="14" id="KW-1185">Reference proteome</keyword>
<organism evidence="13 14">
    <name type="scientific">Rarispira pelagica</name>
    <dbReference type="NCBI Taxonomy" id="3141764"/>
    <lineage>
        <taxon>Bacteria</taxon>
        <taxon>Pseudomonadati</taxon>
        <taxon>Spirochaetota</taxon>
        <taxon>Spirochaetia</taxon>
        <taxon>Winmispirales</taxon>
        <taxon>Winmispiraceae</taxon>
        <taxon>Rarispira</taxon>
    </lineage>
</organism>
<proteinExistence type="inferred from homology"/>
<dbReference type="InterPro" id="IPR003171">
    <property type="entry name" value="Mehydrof_redctse-like"/>
</dbReference>
<dbReference type="SUPFAM" id="SSF51730">
    <property type="entry name" value="FAD-linked oxidoreductase"/>
    <property type="match status" value="1"/>
</dbReference>
<comment type="catalytic activity">
    <reaction evidence="11">
        <text>(6S)-5-methyl-5,6,7,8-tetrahydrofolate + NAD(+) = (6R)-5,10-methylene-5,6,7,8-tetrahydrofolate + NADH + H(+)</text>
        <dbReference type="Rhea" id="RHEA:19821"/>
        <dbReference type="ChEBI" id="CHEBI:15378"/>
        <dbReference type="ChEBI" id="CHEBI:15636"/>
        <dbReference type="ChEBI" id="CHEBI:18608"/>
        <dbReference type="ChEBI" id="CHEBI:57540"/>
        <dbReference type="ChEBI" id="CHEBI:57945"/>
        <dbReference type="EC" id="1.5.1.54"/>
    </reaction>
    <physiologicalReaction direction="right-to-left" evidence="11">
        <dbReference type="Rhea" id="RHEA:19823"/>
    </physiologicalReaction>
</comment>
<evidence type="ECO:0000313" key="13">
    <source>
        <dbReference type="EMBL" id="MEM5947377.1"/>
    </source>
</evidence>
<keyword evidence="8" id="KW-0520">NAD</keyword>
<keyword evidence="5 12" id="KW-0285">Flavoprotein</keyword>
<evidence type="ECO:0000256" key="5">
    <source>
        <dbReference type="ARBA" id="ARBA00022630"/>
    </source>
</evidence>
<sequence length="294" mass="32852">MLRELFKKGKTLFSFEFFPPKTEKGWNELYKTIRTLSGLNPDYVSVTYGAGGSTRDNTHKLVLKIRAELGIDVVAHLTCVGTTKEEILNILNTYDKEGIHNILALRGDIPPVLKDHPSPYKDFPHASDLVAFIKEHFPHMCVGAAAFPEGHPETPNRLKEMEYLKEKVDTGVDFLVTQLFFDNRDYYDFCERCRLTGIDVPIVAGIMPITNPNNMQRMAELAAGMRYPAKLLKSLARAGGNSEGFFGAGVHWAAEQIRDLLDNNVPGIHIYTLNNSRAALAIANALGVENFTRL</sequence>
<evidence type="ECO:0000256" key="8">
    <source>
        <dbReference type="ARBA" id="ARBA00023027"/>
    </source>
</evidence>
<gene>
    <name evidence="13" type="primary">metF</name>
    <name evidence="13" type="ORF">WKV44_02360</name>
</gene>
<dbReference type="Pfam" id="PF02219">
    <property type="entry name" value="MTHFR"/>
    <property type="match status" value="1"/>
</dbReference>
<dbReference type="CDD" id="cd00537">
    <property type="entry name" value="MTHFR"/>
    <property type="match status" value="1"/>
</dbReference>
<dbReference type="NCBIfam" id="TIGR00676">
    <property type="entry name" value="fadh2"/>
    <property type="match status" value="1"/>
</dbReference>
<protein>
    <recommendedName>
        <fullName evidence="12">Methylenetetrahydrofolate reductase</fullName>
        <ecNumber evidence="12">1.5.1.54</ecNumber>
    </recommendedName>
</protein>
<evidence type="ECO:0000256" key="12">
    <source>
        <dbReference type="RuleBase" id="RU003862"/>
    </source>
</evidence>
<evidence type="ECO:0000256" key="11">
    <source>
        <dbReference type="ARBA" id="ARBA00048628"/>
    </source>
</evidence>
<dbReference type="PANTHER" id="PTHR45754:SF3">
    <property type="entry name" value="METHYLENETETRAHYDROFOLATE REDUCTASE (NADPH)"/>
    <property type="match status" value="1"/>
</dbReference>
<evidence type="ECO:0000256" key="4">
    <source>
        <dbReference type="ARBA" id="ARBA00022605"/>
    </source>
</evidence>
<name>A0ABU9U9M8_9SPIR</name>
<comment type="cofactor">
    <cofactor evidence="1 12">
        <name>FAD</name>
        <dbReference type="ChEBI" id="CHEBI:57692"/>
    </cofactor>
</comment>
<evidence type="ECO:0000256" key="10">
    <source>
        <dbReference type="ARBA" id="ARBA00034478"/>
    </source>
</evidence>
<comment type="similarity">
    <text evidence="3 12">Belongs to the methylenetetrahydrofolate reductase family.</text>
</comment>